<evidence type="ECO:0000313" key="1">
    <source>
        <dbReference type="EMBL" id="SVA69829.1"/>
    </source>
</evidence>
<gene>
    <name evidence="1" type="ORF">METZ01_LOCUS122683</name>
</gene>
<name>A0A381XYG5_9ZZZZ</name>
<dbReference type="EMBL" id="UINC01016846">
    <property type="protein sequence ID" value="SVA69829.1"/>
    <property type="molecule type" value="Genomic_DNA"/>
</dbReference>
<proteinExistence type="predicted"/>
<sequence length="140" mass="16848">MSSSAKTGSTEFVKSNFENEVEFSQVVKDGRRILEIEVEYQTEKWDWTGDLDDAEIFIFSYLLYDYKKKILSLRRLKESVYTLNLLRQKMIPSHEKTELPLLEEFQVIFTLYEKLKHEEMSWEDCEEYVMEQISAHRRSN</sequence>
<dbReference type="AlphaFoldDB" id="A0A381XYG5"/>
<accession>A0A381XYG5</accession>
<protein>
    <submittedName>
        <fullName evidence="1">Uncharacterized protein</fullName>
    </submittedName>
</protein>
<reference evidence="1" key="1">
    <citation type="submission" date="2018-05" db="EMBL/GenBank/DDBJ databases">
        <authorList>
            <person name="Lanie J.A."/>
            <person name="Ng W.-L."/>
            <person name="Kazmierczak K.M."/>
            <person name="Andrzejewski T.M."/>
            <person name="Davidsen T.M."/>
            <person name="Wayne K.J."/>
            <person name="Tettelin H."/>
            <person name="Glass J.I."/>
            <person name="Rusch D."/>
            <person name="Podicherti R."/>
            <person name="Tsui H.-C.T."/>
            <person name="Winkler M.E."/>
        </authorList>
    </citation>
    <scope>NUCLEOTIDE SEQUENCE</scope>
</reference>
<organism evidence="1">
    <name type="scientific">marine metagenome</name>
    <dbReference type="NCBI Taxonomy" id="408172"/>
    <lineage>
        <taxon>unclassified sequences</taxon>
        <taxon>metagenomes</taxon>
        <taxon>ecological metagenomes</taxon>
    </lineage>
</organism>